<gene>
    <name evidence="2" type="ORF">RSOL_276780</name>
</gene>
<feature type="region of interest" description="Disordered" evidence="1">
    <location>
        <begin position="52"/>
        <end position="96"/>
    </location>
</feature>
<feature type="compositionally biased region" description="Basic and acidic residues" evidence="1">
    <location>
        <begin position="116"/>
        <end position="129"/>
    </location>
</feature>
<name>A0A0A1UKM2_9AGAM</name>
<feature type="region of interest" description="Disordered" evidence="1">
    <location>
        <begin position="108"/>
        <end position="161"/>
    </location>
</feature>
<dbReference type="Proteomes" id="UP000030108">
    <property type="component" value="Unassembled WGS sequence"/>
</dbReference>
<evidence type="ECO:0000256" key="1">
    <source>
        <dbReference type="SAM" id="MobiDB-lite"/>
    </source>
</evidence>
<proteinExistence type="predicted"/>
<feature type="non-terminal residue" evidence="2">
    <location>
        <position position="161"/>
    </location>
</feature>
<organism evidence="2 3">
    <name type="scientific">Rhizoctonia solani AG-3 Rhs1AP</name>
    <dbReference type="NCBI Taxonomy" id="1086054"/>
    <lineage>
        <taxon>Eukaryota</taxon>
        <taxon>Fungi</taxon>
        <taxon>Dikarya</taxon>
        <taxon>Basidiomycota</taxon>
        <taxon>Agaricomycotina</taxon>
        <taxon>Agaricomycetes</taxon>
        <taxon>Cantharellales</taxon>
        <taxon>Ceratobasidiaceae</taxon>
        <taxon>Rhizoctonia</taxon>
    </lineage>
</organism>
<sequence length="161" mass="17825">MNTHGLLRSRSTLSTCYEELQAQDPDITMGKDSAPLRNLRKRVHKNAEALLELDEEELSDHDSTSGEEIEFPLDSGEDTSSDWGHPVEKPDDGLDLELGLYHSRVITEGSLQGLDAEGKPKQADSRGDEQALPEDLQFPEPSTKEVDGNHAEEDTDEELPS</sequence>
<comment type="caution">
    <text evidence="2">The sequence shown here is derived from an EMBL/GenBank/DDBJ whole genome shotgun (WGS) entry which is preliminary data.</text>
</comment>
<dbReference type="AlphaFoldDB" id="A0A0A1UKM2"/>
<evidence type="ECO:0000313" key="3">
    <source>
        <dbReference type="Proteomes" id="UP000030108"/>
    </source>
</evidence>
<protein>
    <submittedName>
        <fullName evidence="2">Uncharacterized protein</fullName>
    </submittedName>
</protein>
<evidence type="ECO:0000313" key="2">
    <source>
        <dbReference type="EMBL" id="EUC58773.1"/>
    </source>
</evidence>
<feature type="compositionally biased region" description="Acidic residues" evidence="1">
    <location>
        <begin position="52"/>
        <end position="80"/>
    </location>
</feature>
<feature type="compositionally biased region" description="Basic and acidic residues" evidence="1">
    <location>
        <begin position="142"/>
        <end position="152"/>
    </location>
</feature>
<reference evidence="3" key="1">
    <citation type="journal article" date="2014" name="Genome Announc.">
        <title>Draft genome sequence of the plant-pathogenic soil fungus Rhizoctonia solani anastomosis group 3 strain Rhs1AP.</title>
        <authorList>
            <person name="Cubeta M.A."/>
            <person name="Thomas E."/>
            <person name="Dean R.A."/>
            <person name="Jabaji S."/>
            <person name="Neate S.M."/>
            <person name="Tavantzis S."/>
            <person name="Toda T."/>
            <person name="Vilgalys R."/>
            <person name="Bharathan N."/>
            <person name="Fedorova-Abrams N."/>
            <person name="Pakala S.B."/>
            <person name="Pakala S.M."/>
            <person name="Zafar N."/>
            <person name="Joardar V."/>
            <person name="Losada L."/>
            <person name="Nierman W.C."/>
        </authorList>
    </citation>
    <scope>NUCLEOTIDE SEQUENCE [LARGE SCALE GENOMIC DNA]</scope>
    <source>
        <strain evidence="3">AG-3</strain>
    </source>
</reference>
<dbReference type="EMBL" id="JATN01000321">
    <property type="protein sequence ID" value="EUC58773.1"/>
    <property type="molecule type" value="Genomic_DNA"/>
</dbReference>
<accession>A0A0A1UKM2</accession>